<feature type="compositionally biased region" description="Polar residues" evidence="1">
    <location>
        <begin position="162"/>
        <end position="174"/>
    </location>
</feature>
<keyword evidence="3" id="KW-0732">Signal</keyword>
<name>K1VU35_TRIAC</name>
<reference evidence="4 5" key="1">
    <citation type="journal article" date="2012" name="Eukaryot. Cell">
        <title>Genome sequence of the Trichosporon asahii environmental strain CBS 8904.</title>
        <authorList>
            <person name="Yang R.Y."/>
            <person name="Li H.T."/>
            <person name="Zhu H."/>
            <person name="Zhou G.P."/>
            <person name="Wang M."/>
            <person name="Wang L."/>
        </authorList>
    </citation>
    <scope>NUCLEOTIDE SEQUENCE [LARGE SCALE GENOMIC DNA]</scope>
    <source>
        <strain evidence="4 5">CBS 8904</strain>
    </source>
</reference>
<evidence type="ECO:0000256" key="2">
    <source>
        <dbReference type="SAM" id="Phobius"/>
    </source>
</evidence>
<dbReference type="Proteomes" id="UP000006757">
    <property type="component" value="Unassembled WGS sequence"/>
</dbReference>
<evidence type="ECO:0000256" key="1">
    <source>
        <dbReference type="SAM" id="MobiDB-lite"/>
    </source>
</evidence>
<dbReference type="AlphaFoldDB" id="K1VU35"/>
<feature type="signal peptide" evidence="3">
    <location>
        <begin position="1"/>
        <end position="17"/>
    </location>
</feature>
<organism evidence="4 5">
    <name type="scientific">Trichosporon asahii var. asahii (strain CBS 8904)</name>
    <name type="common">Yeast</name>
    <dbReference type="NCBI Taxonomy" id="1220162"/>
    <lineage>
        <taxon>Eukaryota</taxon>
        <taxon>Fungi</taxon>
        <taxon>Dikarya</taxon>
        <taxon>Basidiomycota</taxon>
        <taxon>Agaricomycotina</taxon>
        <taxon>Tremellomycetes</taxon>
        <taxon>Trichosporonales</taxon>
        <taxon>Trichosporonaceae</taxon>
        <taxon>Trichosporon</taxon>
    </lineage>
</organism>
<feature type="compositionally biased region" description="Low complexity" evidence="1">
    <location>
        <begin position="152"/>
        <end position="161"/>
    </location>
</feature>
<accession>K1VU35</accession>
<evidence type="ECO:0000313" key="4">
    <source>
        <dbReference type="EMBL" id="EKD00213.1"/>
    </source>
</evidence>
<feature type="transmembrane region" description="Helical" evidence="2">
    <location>
        <begin position="225"/>
        <end position="244"/>
    </location>
</feature>
<proteinExistence type="predicted"/>
<gene>
    <name evidence="4" type="ORF">A1Q2_05556</name>
</gene>
<feature type="chain" id="PRO_5003852461" evidence="3">
    <location>
        <begin position="18"/>
        <end position="247"/>
    </location>
</feature>
<dbReference type="InParanoid" id="K1VU35"/>
<evidence type="ECO:0000313" key="5">
    <source>
        <dbReference type="Proteomes" id="UP000006757"/>
    </source>
</evidence>
<keyword evidence="5" id="KW-1185">Reference proteome</keyword>
<dbReference type="HOGENOM" id="CLU_1125207_0_0_1"/>
<keyword evidence="2" id="KW-1133">Transmembrane helix</keyword>
<evidence type="ECO:0000256" key="3">
    <source>
        <dbReference type="SAM" id="SignalP"/>
    </source>
</evidence>
<feature type="compositionally biased region" description="Polar residues" evidence="1">
    <location>
        <begin position="100"/>
        <end position="110"/>
    </location>
</feature>
<feature type="compositionally biased region" description="Polar residues" evidence="1">
    <location>
        <begin position="118"/>
        <end position="143"/>
    </location>
</feature>
<dbReference type="EMBL" id="AMBO01000346">
    <property type="protein sequence ID" value="EKD00213.1"/>
    <property type="molecule type" value="Genomic_DNA"/>
</dbReference>
<keyword evidence="2" id="KW-0472">Membrane</keyword>
<protein>
    <submittedName>
        <fullName evidence="4">Uncharacterized protein</fullName>
    </submittedName>
</protein>
<comment type="caution">
    <text evidence="4">The sequence shown here is derived from an EMBL/GenBank/DDBJ whole genome shotgun (WGS) entry which is preliminary data.</text>
</comment>
<keyword evidence="2" id="KW-0812">Transmembrane</keyword>
<sequence>MLVAAFVAIYLLNGAVSAPLDDVLPIGPVQMTVWEVLIGVKRQTGRNCPLGYKLCDDGCAPVVSTCCGDGDGSYCRLVEYCTLGGCCPMLRQCGGYNTETSTHYGSSEPTRSARHPNTEPTSDLPSGTDTFSPAPTSSSSNALPVSGVSEPTSAARSSSSTGQLPESGTSSASKPSPPWAETAPDTTITVVLDPPALVSASKTADYVVPNDLNQPFPGSSGSTSLTVSVVLVTVSLSLTIGFLVHNM</sequence>
<feature type="region of interest" description="Disordered" evidence="1">
    <location>
        <begin position="100"/>
        <end position="184"/>
    </location>
</feature>